<keyword evidence="3" id="KW-0597">Phosphoprotein</keyword>
<dbReference type="InterPro" id="IPR000700">
    <property type="entry name" value="PAS-assoc_C"/>
</dbReference>
<accession>A0A5C1AL46</accession>
<evidence type="ECO:0000313" key="8">
    <source>
        <dbReference type="Proteomes" id="UP000324974"/>
    </source>
</evidence>
<dbReference type="SUPFAM" id="SSF47384">
    <property type="entry name" value="Homodimeric domain of signal transducing histidine kinase"/>
    <property type="match status" value="1"/>
</dbReference>
<dbReference type="InterPro" id="IPR036890">
    <property type="entry name" value="HATPase_C_sf"/>
</dbReference>
<dbReference type="InterPro" id="IPR013656">
    <property type="entry name" value="PAS_4"/>
</dbReference>
<dbReference type="Pfam" id="PF08448">
    <property type="entry name" value="PAS_4"/>
    <property type="match status" value="1"/>
</dbReference>
<dbReference type="SUPFAM" id="SSF55874">
    <property type="entry name" value="ATPase domain of HSP90 chaperone/DNA topoisomerase II/histidine kinase"/>
    <property type="match status" value="1"/>
</dbReference>
<evidence type="ECO:0000256" key="4">
    <source>
        <dbReference type="ARBA" id="ARBA00022679"/>
    </source>
</evidence>
<dbReference type="CDD" id="cd00082">
    <property type="entry name" value="HisKA"/>
    <property type="match status" value="1"/>
</dbReference>
<dbReference type="OrthoDB" id="5287556at2"/>
<dbReference type="PANTHER" id="PTHR43304:SF1">
    <property type="entry name" value="PAC DOMAIN-CONTAINING PROTEIN"/>
    <property type="match status" value="1"/>
</dbReference>
<dbReference type="EC" id="2.7.13.3" evidence="2"/>
<dbReference type="InterPro" id="IPR052162">
    <property type="entry name" value="Sensor_kinase/Photoreceptor"/>
</dbReference>
<dbReference type="CDD" id="cd00130">
    <property type="entry name" value="PAS"/>
    <property type="match status" value="1"/>
</dbReference>
<feature type="domain" description="PAC" evidence="6">
    <location>
        <begin position="233"/>
        <end position="286"/>
    </location>
</feature>
<dbReference type="NCBIfam" id="TIGR00229">
    <property type="entry name" value="sensory_box"/>
    <property type="match status" value="1"/>
</dbReference>
<dbReference type="InterPro" id="IPR035965">
    <property type="entry name" value="PAS-like_dom_sf"/>
</dbReference>
<dbReference type="InterPro" id="IPR003661">
    <property type="entry name" value="HisK_dim/P_dom"/>
</dbReference>
<evidence type="ECO:0000256" key="1">
    <source>
        <dbReference type="ARBA" id="ARBA00000085"/>
    </source>
</evidence>
<proteinExistence type="predicted"/>
<reference evidence="8" key="1">
    <citation type="submission" date="2019-08" db="EMBL/GenBank/DDBJ databases">
        <title>Limnoglobus roseus gen. nov., sp. nov., a novel freshwater planctomycete with a giant genome from the family Gemmataceae.</title>
        <authorList>
            <person name="Kulichevskaya I.S."/>
            <person name="Naumoff D.G."/>
            <person name="Miroshnikov K."/>
            <person name="Ivanova A."/>
            <person name="Philippov D.A."/>
            <person name="Hakobyan A."/>
            <person name="Rijpstra I.C."/>
            <person name="Sinninghe Damste J.S."/>
            <person name="Liesack W."/>
            <person name="Dedysh S.N."/>
        </authorList>
    </citation>
    <scope>NUCLEOTIDE SEQUENCE [LARGE SCALE GENOMIC DNA]</scope>
    <source>
        <strain evidence="8">PX52</strain>
    </source>
</reference>
<dbReference type="InterPro" id="IPR036097">
    <property type="entry name" value="HisK_dim/P_sf"/>
</dbReference>
<dbReference type="PANTHER" id="PTHR43304">
    <property type="entry name" value="PHYTOCHROME-LIKE PROTEIN CPH1"/>
    <property type="match status" value="1"/>
</dbReference>
<keyword evidence="4" id="KW-0808">Transferase</keyword>
<gene>
    <name evidence="7" type="ORF">PX52LOC_05956</name>
</gene>
<dbReference type="Pfam" id="PF00512">
    <property type="entry name" value="HisKA"/>
    <property type="match status" value="1"/>
</dbReference>
<dbReference type="AlphaFoldDB" id="A0A5C1AL46"/>
<evidence type="ECO:0000259" key="6">
    <source>
        <dbReference type="PROSITE" id="PS50113"/>
    </source>
</evidence>
<dbReference type="FunFam" id="3.30.450.20:FF:000099">
    <property type="entry name" value="Sensory box sensor histidine kinase"/>
    <property type="match status" value="1"/>
</dbReference>
<dbReference type="Proteomes" id="UP000324974">
    <property type="component" value="Chromosome"/>
</dbReference>
<dbReference type="PROSITE" id="PS50113">
    <property type="entry name" value="PAC"/>
    <property type="match status" value="2"/>
</dbReference>
<dbReference type="InterPro" id="IPR001610">
    <property type="entry name" value="PAC"/>
</dbReference>
<dbReference type="RefSeq" id="WP_149113354.1">
    <property type="nucleotide sequence ID" value="NZ_CP042425.1"/>
</dbReference>
<dbReference type="Gene3D" id="3.30.565.10">
    <property type="entry name" value="Histidine kinase-like ATPase, C-terminal domain"/>
    <property type="match status" value="1"/>
</dbReference>
<name>A0A5C1AL46_9BACT</name>
<feature type="domain" description="PAC" evidence="6">
    <location>
        <begin position="98"/>
        <end position="150"/>
    </location>
</feature>
<dbReference type="GO" id="GO:0000155">
    <property type="term" value="F:phosphorelay sensor kinase activity"/>
    <property type="evidence" value="ECO:0007669"/>
    <property type="project" value="InterPro"/>
</dbReference>
<evidence type="ECO:0000256" key="5">
    <source>
        <dbReference type="ARBA" id="ARBA00022777"/>
    </source>
</evidence>
<dbReference type="Gene3D" id="3.30.450.20">
    <property type="entry name" value="PAS domain"/>
    <property type="match status" value="2"/>
</dbReference>
<comment type="catalytic activity">
    <reaction evidence="1">
        <text>ATP + protein L-histidine = ADP + protein N-phospho-L-histidine.</text>
        <dbReference type="EC" id="2.7.13.3"/>
    </reaction>
</comment>
<dbReference type="Gene3D" id="1.10.287.130">
    <property type="match status" value="1"/>
</dbReference>
<evidence type="ECO:0000313" key="7">
    <source>
        <dbReference type="EMBL" id="QEL18907.1"/>
    </source>
</evidence>
<sequence>MRHSEQESPTASQAEALRISEDRYRALVLASSQIVWSYAAEGGMGSFKQVEQWWENLTGQAAEGAGASPTRWLEMVHADDRDATAAAWGSAIAAGDAYDIEYRVRGRDGGWHFVHARGVPIPRADGVIREWVGTLTDITAQRRAEADRERLLREVEAERRHLAEVFQHAPSFVCVLRGPDHVFERVNDRYAELLGGRPLVGRAVREAVPEVEGQGFFEILDRVYRTAAPFVASAARVRLARGGRLEERVLDFVYQPLRDADGRVSGILVQGVDLTAHHQAEERLRQAAKMEAVGHLAGGIAHDFNNLLTVINGYSAMMVEDEGSDGRAGEILAAGRRAAELTQQLLAFSRRQVLKPTPFDLNDLVVNLSKMLGRLIGEDIRVTTTLRPAVGRVTADPGQVEQVLVNLCVNARDAMPRGG</sequence>
<evidence type="ECO:0000256" key="2">
    <source>
        <dbReference type="ARBA" id="ARBA00012438"/>
    </source>
</evidence>
<dbReference type="SMART" id="SM00388">
    <property type="entry name" value="HisKA"/>
    <property type="match status" value="1"/>
</dbReference>
<dbReference type="InterPro" id="IPR013655">
    <property type="entry name" value="PAS_fold_3"/>
</dbReference>
<dbReference type="EMBL" id="CP042425">
    <property type="protein sequence ID" value="QEL18907.1"/>
    <property type="molecule type" value="Genomic_DNA"/>
</dbReference>
<dbReference type="InterPro" id="IPR000014">
    <property type="entry name" value="PAS"/>
</dbReference>
<dbReference type="SMART" id="SM00086">
    <property type="entry name" value="PAC"/>
    <property type="match status" value="2"/>
</dbReference>
<keyword evidence="5" id="KW-0418">Kinase</keyword>
<dbReference type="SUPFAM" id="SSF55785">
    <property type="entry name" value="PYP-like sensor domain (PAS domain)"/>
    <property type="match status" value="2"/>
</dbReference>
<dbReference type="Pfam" id="PF08447">
    <property type="entry name" value="PAS_3"/>
    <property type="match status" value="1"/>
</dbReference>
<protein>
    <recommendedName>
        <fullName evidence="2">histidine kinase</fullName>
        <ecNumber evidence="2">2.7.13.3</ecNumber>
    </recommendedName>
</protein>
<evidence type="ECO:0000256" key="3">
    <source>
        <dbReference type="ARBA" id="ARBA00022553"/>
    </source>
</evidence>
<organism evidence="7 8">
    <name type="scientific">Limnoglobus roseus</name>
    <dbReference type="NCBI Taxonomy" id="2598579"/>
    <lineage>
        <taxon>Bacteria</taxon>
        <taxon>Pseudomonadati</taxon>
        <taxon>Planctomycetota</taxon>
        <taxon>Planctomycetia</taxon>
        <taxon>Gemmatales</taxon>
        <taxon>Gemmataceae</taxon>
        <taxon>Limnoglobus</taxon>
    </lineage>
</organism>
<dbReference type="KEGG" id="lrs:PX52LOC_05956"/>
<keyword evidence="8" id="KW-1185">Reference proteome</keyword>